<evidence type="ECO:0000256" key="4">
    <source>
        <dbReference type="ARBA" id="ARBA00023002"/>
    </source>
</evidence>
<dbReference type="InterPro" id="IPR012131">
    <property type="entry name" value="Hstdl_DH"/>
</dbReference>
<evidence type="ECO:0000256" key="5">
    <source>
        <dbReference type="HAMAP-Rule" id="MF_01024"/>
    </source>
</evidence>
<evidence type="ECO:0000256" key="7">
    <source>
        <dbReference type="PIRSR" id="PIRSR000099-1"/>
    </source>
</evidence>
<feature type="binding site" evidence="5 9">
    <location>
        <position position="361"/>
    </location>
    <ligand>
        <name>substrate</name>
    </ligand>
</feature>
<comment type="pathway">
    <text evidence="5">Amino-acid biosynthesis; L-histidine biosynthesis; L-histidine from 5-phospho-alpha-D-ribose 1-diphosphate: step 9/9.</text>
</comment>
<evidence type="ECO:0000256" key="2">
    <source>
        <dbReference type="ARBA" id="ARBA00022723"/>
    </source>
</evidence>
<evidence type="ECO:0000256" key="1">
    <source>
        <dbReference type="ARBA" id="ARBA00010178"/>
    </source>
</evidence>
<comment type="caution">
    <text evidence="12">The sequence shown here is derived from an EMBL/GenBank/DDBJ whole genome shotgun (WGS) entry which is preliminary data.</text>
</comment>
<dbReference type="Pfam" id="PF00815">
    <property type="entry name" value="Histidinol_dh"/>
    <property type="match status" value="1"/>
</dbReference>
<feature type="binding site" evidence="5 10">
    <location>
        <position position="420"/>
    </location>
    <ligand>
        <name>Zn(2+)</name>
        <dbReference type="ChEBI" id="CHEBI:29105"/>
    </ligand>
</feature>
<evidence type="ECO:0000256" key="9">
    <source>
        <dbReference type="PIRSR" id="PIRSR000099-3"/>
    </source>
</evidence>
<comment type="catalytic activity">
    <reaction evidence="5">
        <text>L-histidinol + 2 NAD(+) + H2O = L-histidine + 2 NADH + 3 H(+)</text>
        <dbReference type="Rhea" id="RHEA:20641"/>
        <dbReference type="ChEBI" id="CHEBI:15377"/>
        <dbReference type="ChEBI" id="CHEBI:15378"/>
        <dbReference type="ChEBI" id="CHEBI:57540"/>
        <dbReference type="ChEBI" id="CHEBI:57595"/>
        <dbReference type="ChEBI" id="CHEBI:57699"/>
        <dbReference type="ChEBI" id="CHEBI:57945"/>
        <dbReference type="EC" id="1.1.1.23"/>
    </reaction>
</comment>
<evidence type="ECO:0000256" key="11">
    <source>
        <dbReference type="RuleBase" id="RU004175"/>
    </source>
</evidence>
<gene>
    <name evidence="12" type="primary">hisD1</name>
    <name evidence="5" type="synonym">hisD</name>
    <name evidence="12" type="ORF">GCM10010873_32680</name>
</gene>
<comment type="cofactor">
    <cofactor evidence="5 10">
        <name>Zn(2+)</name>
        <dbReference type="ChEBI" id="CHEBI:29105"/>
    </cofactor>
    <text evidence="5 10">Binds 1 zinc ion per subunit.</text>
</comment>
<evidence type="ECO:0000256" key="3">
    <source>
        <dbReference type="ARBA" id="ARBA00022833"/>
    </source>
</evidence>
<comment type="similarity">
    <text evidence="1 5 6 11">Belongs to the histidinol dehydrogenase family.</text>
</comment>
<dbReference type="CDD" id="cd06572">
    <property type="entry name" value="Histidinol_dh"/>
    <property type="match status" value="1"/>
</dbReference>
<protein>
    <recommendedName>
        <fullName evidence="5">Histidinol dehydrogenase</fullName>
        <shortName evidence="5">HDH</shortName>
        <ecNumber evidence="5">1.1.1.23</ecNumber>
    </recommendedName>
</protein>
<dbReference type="PROSITE" id="PS00611">
    <property type="entry name" value="HISOL_DEHYDROGENASE"/>
    <property type="match status" value="1"/>
</dbReference>
<feature type="binding site" evidence="5 10">
    <location>
        <position position="361"/>
    </location>
    <ligand>
        <name>Zn(2+)</name>
        <dbReference type="ChEBI" id="CHEBI:29105"/>
    </ligand>
</feature>
<dbReference type="RefSeq" id="WP_284326463.1">
    <property type="nucleotide sequence ID" value="NZ_BSPP01000011.1"/>
</dbReference>
<feature type="binding site" evidence="5 9">
    <location>
        <position position="262"/>
    </location>
    <ligand>
        <name>substrate</name>
    </ligand>
</feature>
<dbReference type="InterPro" id="IPR016161">
    <property type="entry name" value="Ald_DH/histidinol_DH"/>
</dbReference>
<feature type="active site" description="Proton acceptor" evidence="5 7">
    <location>
        <position position="327"/>
    </location>
</feature>
<keyword evidence="3 5" id="KW-0862">Zinc</keyword>
<keyword evidence="5" id="KW-0368">Histidine biosynthesis</keyword>
<evidence type="ECO:0000256" key="6">
    <source>
        <dbReference type="PIRNR" id="PIRNR000099"/>
    </source>
</evidence>
<keyword evidence="5 8" id="KW-0520">NAD</keyword>
<dbReference type="GO" id="GO:0008270">
    <property type="term" value="F:zinc ion binding"/>
    <property type="evidence" value="ECO:0007669"/>
    <property type="project" value="UniProtKB-UniRule"/>
</dbReference>
<name>A0AA37X2T6_9RHOB</name>
<dbReference type="InterPro" id="IPR001692">
    <property type="entry name" value="Histidinol_DH_CS"/>
</dbReference>
<comment type="function">
    <text evidence="5">Catalyzes the sequential NAD-dependent oxidations of L-histidinol to L-histidinaldehyde and then to L-histidine.</text>
</comment>
<dbReference type="FunFam" id="3.40.50.1980:FF:000001">
    <property type="entry name" value="Histidinol dehydrogenase"/>
    <property type="match status" value="1"/>
</dbReference>
<feature type="binding site" evidence="5 9">
    <location>
        <position position="415"/>
    </location>
    <ligand>
        <name>substrate</name>
    </ligand>
</feature>
<dbReference type="PANTHER" id="PTHR21256">
    <property type="entry name" value="HISTIDINOL DEHYDROGENASE HDH"/>
    <property type="match status" value="1"/>
</dbReference>
<keyword evidence="13" id="KW-1185">Reference proteome</keyword>
<dbReference type="AlphaFoldDB" id="A0AA37X2T6"/>
<evidence type="ECO:0000313" key="13">
    <source>
        <dbReference type="Proteomes" id="UP001157355"/>
    </source>
</evidence>
<keyword evidence="2 5" id="KW-0479">Metal-binding</keyword>
<feature type="binding site" evidence="5 8">
    <location>
        <position position="191"/>
    </location>
    <ligand>
        <name>NAD(+)</name>
        <dbReference type="ChEBI" id="CHEBI:57540"/>
    </ligand>
</feature>
<dbReference type="InterPro" id="IPR022695">
    <property type="entry name" value="Histidinol_DH_monofunct"/>
</dbReference>
<accession>A0AA37X2T6</accession>
<dbReference type="EMBL" id="BSPP01000011">
    <property type="protein sequence ID" value="GLS88294.1"/>
    <property type="molecule type" value="Genomic_DNA"/>
</dbReference>
<dbReference type="SUPFAM" id="SSF53720">
    <property type="entry name" value="ALDH-like"/>
    <property type="match status" value="1"/>
</dbReference>
<dbReference type="HAMAP" id="MF_01024">
    <property type="entry name" value="HisD"/>
    <property type="match status" value="1"/>
</dbReference>
<dbReference type="PIRSF" id="PIRSF000099">
    <property type="entry name" value="Histidinol_dh"/>
    <property type="match status" value="1"/>
</dbReference>
<keyword evidence="4 5" id="KW-0560">Oxidoreductase</keyword>
<dbReference type="GO" id="GO:0000105">
    <property type="term" value="P:L-histidine biosynthetic process"/>
    <property type="evidence" value="ECO:0007669"/>
    <property type="project" value="UniProtKB-UniRule"/>
</dbReference>
<evidence type="ECO:0000313" key="12">
    <source>
        <dbReference type="EMBL" id="GLS88294.1"/>
    </source>
</evidence>
<evidence type="ECO:0000256" key="8">
    <source>
        <dbReference type="PIRSR" id="PIRSR000099-2"/>
    </source>
</evidence>
<feature type="binding site" evidence="5 9">
    <location>
        <position position="328"/>
    </location>
    <ligand>
        <name>substrate</name>
    </ligand>
</feature>
<feature type="binding site" evidence="5 9">
    <location>
        <position position="259"/>
    </location>
    <ligand>
        <name>substrate</name>
    </ligand>
</feature>
<organism evidence="12 13">
    <name type="scientific">Cypionkella aquatica</name>
    <dbReference type="NCBI Taxonomy" id="1756042"/>
    <lineage>
        <taxon>Bacteria</taxon>
        <taxon>Pseudomonadati</taxon>
        <taxon>Pseudomonadota</taxon>
        <taxon>Alphaproteobacteria</taxon>
        <taxon>Rhodobacterales</taxon>
        <taxon>Paracoccaceae</taxon>
        <taxon>Cypionkella</taxon>
    </lineage>
</organism>
<dbReference type="GO" id="GO:0005829">
    <property type="term" value="C:cytosol"/>
    <property type="evidence" value="ECO:0007669"/>
    <property type="project" value="TreeGrafter"/>
</dbReference>
<feature type="binding site" evidence="5 10">
    <location>
        <position position="262"/>
    </location>
    <ligand>
        <name>Zn(2+)</name>
        <dbReference type="ChEBI" id="CHEBI:29105"/>
    </ligand>
</feature>
<feature type="binding site" evidence="5 9">
    <location>
        <position position="237"/>
    </location>
    <ligand>
        <name>substrate</name>
    </ligand>
</feature>
<feature type="binding site" evidence="5 9">
    <location>
        <position position="420"/>
    </location>
    <ligand>
        <name>substrate</name>
    </ligand>
</feature>
<feature type="active site" description="Proton acceptor" evidence="5 7">
    <location>
        <position position="328"/>
    </location>
</feature>
<proteinExistence type="inferred from homology"/>
<dbReference type="FunFam" id="3.40.50.1980:FF:000026">
    <property type="entry name" value="Histidinol dehydrogenase"/>
    <property type="match status" value="1"/>
</dbReference>
<dbReference type="Gene3D" id="1.20.5.1300">
    <property type="match status" value="1"/>
</dbReference>
<keyword evidence="5" id="KW-0028">Amino-acid biosynthesis</keyword>
<reference evidence="12 13" key="1">
    <citation type="journal article" date="2014" name="Int. J. Syst. Evol. Microbiol.">
        <title>Complete genome sequence of Corynebacterium casei LMG S-19264T (=DSM 44701T), isolated from a smear-ripened cheese.</title>
        <authorList>
            <consortium name="US DOE Joint Genome Institute (JGI-PGF)"/>
            <person name="Walter F."/>
            <person name="Albersmeier A."/>
            <person name="Kalinowski J."/>
            <person name="Ruckert C."/>
        </authorList>
    </citation>
    <scope>NUCLEOTIDE SEQUENCE [LARGE SCALE GENOMIC DNA]</scope>
    <source>
        <strain evidence="12 13">NBRC 111766</strain>
    </source>
</reference>
<evidence type="ECO:0000256" key="10">
    <source>
        <dbReference type="PIRSR" id="PIRSR000099-4"/>
    </source>
</evidence>
<dbReference type="GO" id="GO:0004399">
    <property type="term" value="F:histidinol dehydrogenase activity"/>
    <property type="evidence" value="ECO:0007669"/>
    <property type="project" value="UniProtKB-UniRule"/>
</dbReference>
<dbReference type="PRINTS" id="PR00083">
    <property type="entry name" value="HOLDHDRGNASE"/>
</dbReference>
<feature type="binding site" evidence="5 8">
    <location>
        <position position="130"/>
    </location>
    <ligand>
        <name>NAD(+)</name>
        <dbReference type="ChEBI" id="CHEBI:57540"/>
    </ligand>
</feature>
<feature type="binding site" evidence="5 8">
    <location>
        <position position="214"/>
    </location>
    <ligand>
        <name>NAD(+)</name>
        <dbReference type="ChEBI" id="CHEBI:57540"/>
    </ligand>
</feature>
<dbReference type="EC" id="1.1.1.23" evidence="5"/>
<dbReference type="Gene3D" id="3.40.50.1980">
    <property type="entry name" value="Nitrogenase molybdenum iron protein domain"/>
    <property type="match status" value="2"/>
</dbReference>
<dbReference type="NCBIfam" id="TIGR00069">
    <property type="entry name" value="hisD"/>
    <property type="match status" value="1"/>
</dbReference>
<dbReference type="GO" id="GO:0051287">
    <property type="term" value="F:NAD binding"/>
    <property type="evidence" value="ECO:0007669"/>
    <property type="project" value="InterPro"/>
</dbReference>
<dbReference type="Proteomes" id="UP001157355">
    <property type="component" value="Unassembled WGS sequence"/>
</dbReference>
<dbReference type="PANTHER" id="PTHR21256:SF2">
    <property type="entry name" value="HISTIDINE BIOSYNTHESIS TRIFUNCTIONAL PROTEIN"/>
    <property type="match status" value="1"/>
</dbReference>
<sequence length="441" mass="46362">MPSFLSTTDADFETRFSALLGMKREEAEDVDTAVASIIADVRARGDAAVLDLTAKFDRLQLTPETLAFSPAEIEAECAKVSPEDRAALELAADRIRAYHIRQMPQDAMWTDEAGASLGWRWTPVSAAGLYVPGGTASYPSSVLMNAIPAKVAGVARLVITCPTPNGIVNPLVLLAARIAGVDTIYRIGGAQAVAALAYGTQTIAPVDKITGPGNAYVAAAKRRVFGRVGIDMIAGPSEILVIADRDNDPDWIALDLLSQAEHDASAQSILITNDAAFGQAVAIAVEKRLVTLARRDIAGPSWRDNGAVIITRDLSEAAALSNRIAPEHLELCTADPDALSLEITHAGAIFLGAWTPEAIGDYVGGPNHVLPTARSARFSSGLSVMDFVKRTTLAKMTPAALAKIGPAAERLAISESLQAHGLSVRARLDRLNTSGENGGAA</sequence>
<feature type="binding site" evidence="5 10">
    <location>
        <position position="259"/>
    </location>
    <ligand>
        <name>Zn(2+)</name>
        <dbReference type="ChEBI" id="CHEBI:29105"/>
    </ligand>
</feature>